<evidence type="ECO:0000313" key="2">
    <source>
        <dbReference type="EMBL" id="RHA19928.1"/>
    </source>
</evidence>
<dbReference type="EMBL" id="QSFO01000014">
    <property type="protein sequence ID" value="RHA52566.1"/>
    <property type="molecule type" value="Genomic_DNA"/>
</dbReference>
<dbReference type="RefSeq" id="WP_117969411.1">
    <property type="nucleotide sequence ID" value="NZ_CAUBDO010000014.1"/>
</dbReference>
<evidence type="ECO:0000313" key="4">
    <source>
        <dbReference type="Proteomes" id="UP000284598"/>
    </source>
</evidence>
<feature type="region of interest" description="Disordered" evidence="1">
    <location>
        <begin position="34"/>
        <end position="53"/>
    </location>
</feature>
<gene>
    <name evidence="3" type="ORF">DW929_10865</name>
    <name evidence="2" type="ORF">DW944_01920</name>
</gene>
<evidence type="ECO:0000313" key="3">
    <source>
        <dbReference type="EMBL" id="RHA52566.1"/>
    </source>
</evidence>
<keyword evidence="5" id="KW-1185">Reference proteome</keyword>
<dbReference type="Proteomes" id="UP000284779">
    <property type="component" value="Unassembled WGS sequence"/>
</dbReference>
<evidence type="ECO:0000313" key="5">
    <source>
        <dbReference type="Proteomes" id="UP000284779"/>
    </source>
</evidence>
<organism evidence="2 5">
    <name type="scientific">Eubacterium ventriosum</name>
    <dbReference type="NCBI Taxonomy" id="39496"/>
    <lineage>
        <taxon>Bacteria</taxon>
        <taxon>Bacillati</taxon>
        <taxon>Bacillota</taxon>
        <taxon>Clostridia</taxon>
        <taxon>Eubacteriales</taxon>
        <taxon>Eubacteriaceae</taxon>
        <taxon>Eubacterium</taxon>
    </lineage>
</organism>
<evidence type="ECO:0000256" key="1">
    <source>
        <dbReference type="SAM" id="MobiDB-lite"/>
    </source>
</evidence>
<protein>
    <submittedName>
        <fullName evidence="2">Uncharacterized protein</fullName>
    </submittedName>
</protein>
<dbReference type="Proteomes" id="UP000284598">
    <property type="component" value="Unassembled WGS sequence"/>
</dbReference>
<proteinExistence type="predicted"/>
<name>A0A413RBC0_9FIRM</name>
<sequence length="68" mass="8246">MFEKLRKFFEAKKEQHEYNYNVKFDNVAIPEVHTHKSDKHQEEKPKHSPISYENVAIPEVHIRTKKNK</sequence>
<dbReference type="AlphaFoldDB" id="A0A413RBC0"/>
<reference evidence="4 5" key="1">
    <citation type="submission" date="2018-08" db="EMBL/GenBank/DDBJ databases">
        <title>A genome reference for cultivated species of the human gut microbiota.</title>
        <authorList>
            <person name="Zou Y."/>
            <person name="Xue W."/>
            <person name="Luo G."/>
        </authorList>
    </citation>
    <scope>NUCLEOTIDE SEQUENCE [LARGE SCALE GENOMIC DNA]</scope>
    <source>
        <strain evidence="3 4">AM43-2</strain>
        <strain evidence="2 5">AM44-11BH</strain>
    </source>
</reference>
<comment type="caution">
    <text evidence="2">The sequence shown here is derived from an EMBL/GenBank/DDBJ whole genome shotgun (WGS) entry which is preliminary data.</text>
</comment>
<accession>A0A413RBC0</accession>
<dbReference type="EMBL" id="QSFD01000002">
    <property type="protein sequence ID" value="RHA19928.1"/>
    <property type="molecule type" value="Genomic_DNA"/>
</dbReference>
<feature type="compositionally biased region" description="Basic and acidic residues" evidence="1">
    <location>
        <begin position="34"/>
        <end position="46"/>
    </location>
</feature>